<evidence type="ECO:0000256" key="1">
    <source>
        <dbReference type="SAM" id="MobiDB-lite"/>
    </source>
</evidence>
<protein>
    <submittedName>
        <fullName evidence="2">Uncharacterized protein</fullName>
    </submittedName>
</protein>
<dbReference type="GO" id="GO:0006275">
    <property type="term" value="P:regulation of DNA replication"/>
    <property type="evidence" value="ECO:0007669"/>
    <property type="project" value="InterPro"/>
</dbReference>
<accession>A0A803SY42</accession>
<feature type="region of interest" description="Disordered" evidence="1">
    <location>
        <begin position="128"/>
        <end position="161"/>
    </location>
</feature>
<feature type="compositionally biased region" description="Basic and acidic residues" evidence="1">
    <location>
        <begin position="143"/>
        <end position="154"/>
    </location>
</feature>
<dbReference type="AlphaFoldDB" id="A0A803SY42"/>
<dbReference type="InParanoid" id="A0A803SY42"/>
<dbReference type="Pfam" id="PF07412">
    <property type="entry name" value="Geminin"/>
    <property type="match status" value="1"/>
</dbReference>
<proteinExistence type="predicted"/>
<reference evidence="2" key="2">
    <citation type="submission" date="2025-08" db="UniProtKB">
        <authorList>
            <consortium name="Ensembl"/>
        </authorList>
    </citation>
    <scope>IDENTIFICATION</scope>
</reference>
<feature type="region of interest" description="Disordered" evidence="1">
    <location>
        <begin position="1"/>
        <end position="21"/>
    </location>
</feature>
<evidence type="ECO:0000313" key="2">
    <source>
        <dbReference type="Ensembl" id="ENSACAP00000027882.1"/>
    </source>
</evidence>
<reference evidence="2" key="3">
    <citation type="submission" date="2025-09" db="UniProtKB">
        <authorList>
            <consortium name="Ensembl"/>
        </authorList>
    </citation>
    <scope>IDENTIFICATION</scope>
</reference>
<dbReference type="InterPro" id="IPR022786">
    <property type="entry name" value="Geminin/Multicilin"/>
</dbReference>
<dbReference type="Proteomes" id="UP000001646">
    <property type="component" value="Chromosome 4"/>
</dbReference>
<evidence type="ECO:0000313" key="3">
    <source>
        <dbReference type="Proteomes" id="UP000001646"/>
    </source>
</evidence>
<keyword evidence="3" id="KW-1185">Reference proteome</keyword>
<dbReference type="Gene3D" id="1.20.5.1180">
    <property type="entry name" value="Geminin coiled-coil domain"/>
    <property type="match status" value="1"/>
</dbReference>
<sequence>INAMMKQKLDAEKPVATNGTSQRQTLKMMQLSITTCLSGKLWNDQLTSKASKLEAAVQTEYKNTRESVQGSELTTKGKTLFEVLQASEKLHKELDLKEGETVCLKGENKVLAERASHVQYMVRIPPGESADELPLSAPAPCGDMREASHKDGKTSKHPGIPWAMSLQTANSLTPEATPVAPDTKKKT</sequence>
<reference evidence="2 3" key="1">
    <citation type="submission" date="2009-12" db="EMBL/GenBank/DDBJ databases">
        <title>The Genome Sequence of Anolis carolinensis (Green Anole Lizard).</title>
        <authorList>
            <consortium name="The Genome Sequencing Platform"/>
            <person name="Di Palma F."/>
            <person name="Alfoldi J."/>
            <person name="Heiman D."/>
            <person name="Young S."/>
            <person name="Grabherr M."/>
            <person name="Johnson J."/>
            <person name="Lander E.S."/>
            <person name="Lindblad-Toh K."/>
        </authorList>
    </citation>
    <scope>NUCLEOTIDE SEQUENCE [LARGE SCALE GENOMIC DNA]</scope>
    <source>
        <strain evidence="2 3">JBL SC #1</strain>
    </source>
</reference>
<dbReference type="SUPFAM" id="SSF111469">
    <property type="entry name" value="Geminin coiled-coil domain"/>
    <property type="match status" value="1"/>
</dbReference>
<dbReference type="Ensembl" id="ENSACAT00000045031.1">
    <property type="protein sequence ID" value="ENSACAP00000027882.1"/>
    <property type="gene ID" value="ENSACAG00000042139.1"/>
</dbReference>
<feature type="region of interest" description="Disordered" evidence="1">
    <location>
        <begin position="168"/>
        <end position="187"/>
    </location>
</feature>
<organism evidence="2 3">
    <name type="scientific">Anolis carolinensis</name>
    <name type="common">Green anole</name>
    <name type="synonym">American chameleon</name>
    <dbReference type="NCBI Taxonomy" id="28377"/>
    <lineage>
        <taxon>Eukaryota</taxon>
        <taxon>Metazoa</taxon>
        <taxon>Chordata</taxon>
        <taxon>Craniata</taxon>
        <taxon>Vertebrata</taxon>
        <taxon>Euteleostomi</taxon>
        <taxon>Lepidosauria</taxon>
        <taxon>Squamata</taxon>
        <taxon>Bifurcata</taxon>
        <taxon>Unidentata</taxon>
        <taxon>Episquamata</taxon>
        <taxon>Toxicofera</taxon>
        <taxon>Iguania</taxon>
        <taxon>Dactyloidae</taxon>
        <taxon>Anolis</taxon>
    </lineage>
</organism>
<name>A0A803SY42_ANOCA</name>